<dbReference type="CDD" id="cd06587">
    <property type="entry name" value="VOC"/>
    <property type="match status" value="1"/>
</dbReference>
<dbReference type="Proteomes" id="UP000051373">
    <property type="component" value="Unassembled WGS sequence"/>
</dbReference>
<evidence type="ECO:0000313" key="3">
    <source>
        <dbReference type="Proteomes" id="UP000051373"/>
    </source>
</evidence>
<gene>
    <name evidence="2" type="ORF">AMJ83_01040</name>
</gene>
<protein>
    <recommendedName>
        <fullName evidence="1">VOC domain-containing protein</fullName>
    </recommendedName>
</protein>
<dbReference type="PROSITE" id="PS51819">
    <property type="entry name" value="VOC"/>
    <property type="match status" value="1"/>
</dbReference>
<dbReference type="InterPro" id="IPR029068">
    <property type="entry name" value="Glyas_Bleomycin-R_OHBP_Dase"/>
</dbReference>
<dbReference type="STRING" id="1703779.AMJ83_01040"/>
<proteinExistence type="predicted"/>
<comment type="caution">
    <text evidence="2">The sequence shown here is derived from an EMBL/GenBank/DDBJ whole genome shotgun (WGS) entry which is preliminary data.</text>
</comment>
<accession>A0A0S8FVV4</accession>
<reference evidence="2 3" key="1">
    <citation type="journal article" date="2015" name="Microbiome">
        <title>Genomic resolution of linkages in carbon, nitrogen, and sulfur cycling among widespread estuary sediment bacteria.</title>
        <authorList>
            <person name="Baker B.J."/>
            <person name="Lazar C.S."/>
            <person name="Teske A.P."/>
            <person name="Dick G.J."/>
        </authorList>
    </citation>
    <scope>NUCLEOTIDE SEQUENCE [LARGE SCALE GENOMIC DNA]</scope>
    <source>
        <strain evidence="2">SM23_42</strain>
    </source>
</reference>
<evidence type="ECO:0000313" key="2">
    <source>
        <dbReference type="EMBL" id="KPK64799.1"/>
    </source>
</evidence>
<dbReference type="SUPFAM" id="SSF54593">
    <property type="entry name" value="Glyoxalase/Bleomycin resistance protein/Dihydroxybiphenyl dioxygenase"/>
    <property type="match status" value="1"/>
</dbReference>
<dbReference type="Gene3D" id="3.10.180.10">
    <property type="entry name" value="2,3-Dihydroxybiphenyl 1,2-Dioxygenase, domain 1"/>
    <property type="match status" value="1"/>
</dbReference>
<feature type="domain" description="VOC" evidence="1">
    <location>
        <begin position="5"/>
        <end position="134"/>
    </location>
</feature>
<organism evidence="2 3">
    <name type="scientific">candidate division WOR_3 bacterium SM23_42</name>
    <dbReference type="NCBI Taxonomy" id="1703779"/>
    <lineage>
        <taxon>Bacteria</taxon>
        <taxon>Bacteria division WOR-3</taxon>
    </lineage>
</organism>
<dbReference type="InterPro" id="IPR037523">
    <property type="entry name" value="VOC_core"/>
</dbReference>
<dbReference type="EMBL" id="LJUJ01000001">
    <property type="protein sequence ID" value="KPK64799.1"/>
    <property type="molecule type" value="Genomic_DNA"/>
</dbReference>
<name>A0A0S8FVV4_UNCW3</name>
<dbReference type="AlphaFoldDB" id="A0A0S8FVV4"/>
<dbReference type="InterPro" id="IPR004360">
    <property type="entry name" value="Glyas_Fos-R_dOase_dom"/>
</dbReference>
<sequence length="136" mass="15818">MQLAMCDHIGLFTGNATRLKKFYEDHLGFSLKYETILPMSTVEKIFGVECECRFIKLSKNNFMLEIFEPLSTEPKQRVAGIVGINHWGYCADNREALVEELRKRSVPVIEVKRNGRSVYFVIDPDENRIEIRDCRT</sequence>
<dbReference type="Pfam" id="PF00903">
    <property type="entry name" value="Glyoxalase"/>
    <property type="match status" value="1"/>
</dbReference>
<evidence type="ECO:0000259" key="1">
    <source>
        <dbReference type="PROSITE" id="PS51819"/>
    </source>
</evidence>